<dbReference type="EMBL" id="CQBM01000011">
    <property type="protein sequence ID" value="CNI50091.1"/>
    <property type="molecule type" value="Genomic_DNA"/>
</dbReference>
<evidence type="ECO:0000256" key="4">
    <source>
        <dbReference type="ARBA" id="ARBA00023263"/>
    </source>
</evidence>
<dbReference type="Proteomes" id="UP000040841">
    <property type="component" value="Unassembled WGS sequence"/>
</dbReference>
<feature type="signal peptide" evidence="5">
    <location>
        <begin position="1"/>
        <end position="21"/>
    </location>
</feature>
<dbReference type="GO" id="GO:0009289">
    <property type="term" value="C:pilus"/>
    <property type="evidence" value="ECO:0007669"/>
    <property type="project" value="UniProtKB-SubCell"/>
</dbReference>
<dbReference type="SUPFAM" id="SSF49401">
    <property type="entry name" value="Bacterial adhesins"/>
    <property type="match status" value="1"/>
</dbReference>
<dbReference type="InterPro" id="IPR000259">
    <property type="entry name" value="Adhesion_dom_fimbrial"/>
</dbReference>
<dbReference type="PANTHER" id="PTHR33420">
    <property type="entry name" value="FIMBRIAL SUBUNIT ELFA-RELATED"/>
    <property type="match status" value="1"/>
</dbReference>
<protein>
    <submittedName>
        <fullName evidence="7">Mannose-resistant/Proteus-like fimbrial protein</fullName>
    </submittedName>
</protein>
<dbReference type="AlphaFoldDB" id="A0AA36LTT6"/>
<evidence type="ECO:0000256" key="2">
    <source>
        <dbReference type="ARBA" id="ARBA00006671"/>
    </source>
</evidence>
<dbReference type="PANTHER" id="PTHR33420:SF12">
    <property type="entry name" value="FIMBRIN-LIKE PROTEIN FIMI-RELATED"/>
    <property type="match status" value="1"/>
</dbReference>
<evidence type="ECO:0000256" key="1">
    <source>
        <dbReference type="ARBA" id="ARBA00004561"/>
    </source>
</evidence>
<dbReference type="InterPro" id="IPR036937">
    <property type="entry name" value="Adhesion_dom_fimbrial_sf"/>
</dbReference>
<comment type="caution">
    <text evidence="7">The sequence shown here is derived from an EMBL/GenBank/DDBJ whole genome shotgun (WGS) entry which is preliminary data.</text>
</comment>
<evidence type="ECO:0000259" key="6">
    <source>
        <dbReference type="Pfam" id="PF00419"/>
    </source>
</evidence>
<proteinExistence type="inferred from homology"/>
<gene>
    <name evidence="7" type="primary">fimA_1</name>
    <name evidence="7" type="ORF">ERS008502_03450</name>
</gene>
<sequence>MYKHYILAGIFVTLSLPGAFASGHNNTVVTLPGGELNFIGDVIDAACLVDIDSRKQEIRLDQVNNAQFTASGSSVSAAPFSIQLNNCSVTTSQSVGISFIGVADERDPTILATITERNMANGVGIALFDADNNLLPINAPPKDFSLLSRGTNTLHFFAKYRSTLPVVTSGSSNAAANFMVTYQ</sequence>
<evidence type="ECO:0000256" key="5">
    <source>
        <dbReference type="SAM" id="SignalP"/>
    </source>
</evidence>
<dbReference type="Gene3D" id="2.60.40.1090">
    <property type="entry name" value="Fimbrial-type adhesion domain"/>
    <property type="match status" value="1"/>
</dbReference>
<comment type="subcellular location">
    <subcellularLocation>
        <location evidence="1">Fimbrium</location>
    </subcellularLocation>
</comment>
<dbReference type="InterPro" id="IPR008966">
    <property type="entry name" value="Adhesion_dom_sf"/>
</dbReference>
<comment type="similarity">
    <text evidence="2">Belongs to the fimbrial protein family.</text>
</comment>
<dbReference type="GO" id="GO:0043709">
    <property type="term" value="P:cell adhesion involved in single-species biofilm formation"/>
    <property type="evidence" value="ECO:0007669"/>
    <property type="project" value="TreeGrafter"/>
</dbReference>
<keyword evidence="3 5" id="KW-0732">Signal</keyword>
<dbReference type="RefSeq" id="WP_049645684.1">
    <property type="nucleotide sequence ID" value="NZ_CABHYS010000034.1"/>
</dbReference>
<dbReference type="Pfam" id="PF00419">
    <property type="entry name" value="Fimbrial"/>
    <property type="match status" value="1"/>
</dbReference>
<dbReference type="InterPro" id="IPR050263">
    <property type="entry name" value="Bact_Fimbrial_Adh_Pro"/>
</dbReference>
<keyword evidence="4" id="KW-0281">Fimbrium</keyword>
<name>A0AA36LTT6_YERMO</name>
<feature type="domain" description="Fimbrial-type adhesion" evidence="6">
    <location>
        <begin position="37"/>
        <end position="183"/>
    </location>
</feature>
<organism evidence="7 8">
    <name type="scientific">Yersinia mollaretii</name>
    <dbReference type="NCBI Taxonomy" id="33060"/>
    <lineage>
        <taxon>Bacteria</taxon>
        <taxon>Pseudomonadati</taxon>
        <taxon>Pseudomonadota</taxon>
        <taxon>Gammaproteobacteria</taxon>
        <taxon>Enterobacterales</taxon>
        <taxon>Yersiniaceae</taxon>
        <taxon>Yersinia</taxon>
    </lineage>
</organism>
<feature type="chain" id="PRO_5041436086" evidence="5">
    <location>
        <begin position="22"/>
        <end position="183"/>
    </location>
</feature>
<evidence type="ECO:0000256" key="3">
    <source>
        <dbReference type="ARBA" id="ARBA00022729"/>
    </source>
</evidence>
<evidence type="ECO:0000313" key="7">
    <source>
        <dbReference type="EMBL" id="CNI50091.1"/>
    </source>
</evidence>
<evidence type="ECO:0000313" key="8">
    <source>
        <dbReference type="Proteomes" id="UP000040841"/>
    </source>
</evidence>
<reference evidence="7 8" key="1">
    <citation type="submission" date="2015-03" db="EMBL/GenBank/DDBJ databases">
        <authorList>
            <consortium name="Pathogen Informatics"/>
            <person name="Murphy D."/>
        </authorList>
    </citation>
    <scope>NUCLEOTIDE SEQUENCE [LARGE SCALE GENOMIC DNA]</scope>
    <source>
        <strain evidence="7 8">FE82747</strain>
    </source>
</reference>
<accession>A0AA36LTT6</accession>